<protein>
    <submittedName>
        <fullName evidence="2">Uncharacterized protein</fullName>
    </submittedName>
</protein>
<dbReference type="OrthoDB" id="2428268at2"/>
<feature type="transmembrane region" description="Helical" evidence="1">
    <location>
        <begin position="7"/>
        <end position="27"/>
    </location>
</feature>
<evidence type="ECO:0000313" key="2">
    <source>
        <dbReference type="EMBL" id="KGP73266.1"/>
    </source>
</evidence>
<reference evidence="2 3" key="1">
    <citation type="journal article" date="2015" name="Stand. Genomic Sci.">
        <title>High quality draft genome sequence of the moderately halophilic bacterium Pontibacillus yanchengensis Y32(T) and comparison among Pontibacillus genomes.</title>
        <authorList>
            <person name="Huang J."/>
            <person name="Qiao Z.X."/>
            <person name="Tang J.W."/>
            <person name="Wang G."/>
        </authorList>
    </citation>
    <scope>NUCLEOTIDE SEQUENCE [LARGE SCALE GENOMIC DNA]</scope>
    <source>
        <strain evidence="2 3">Y32</strain>
    </source>
</reference>
<gene>
    <name evidence="2" type="ORF">N782_06530</name>
</gene>
<dbReference type="STRING" id="1385514.N782_06530"/>
<dbReference type="RefSeq" id="WP_036818021.1">
    <property type="nucleotide sequence ID" value="NZ_AVBF01000015.1"/>
</dbReference>
<name>A0A0A2TGM4_9BACI</name>
<keyword evidence="1" id="KW-1133">Transmembrane helix</keyword>
<feature type="transmembrane region" description="Helical" evidence="1">
    <location>
        <begin position="77"/>
        <end position="96"/>
    </location>
</feature>
<dbReference type="EMBL" id="AVBF01000015">
    <property type="protein sequence ID" value="KGP73266.1"/>
    <property type="molecule type" value="Genomic_DNA"/>
</dbReference>
<dbReference type="Proteomes" id="UP000030147">
    <property type="component" value="Unassembled WGS sequence"/>
</dbReference>
<organism evidence="2 3">
    <name type="scientific">Pontibacillus yanchengensis Y32</name>
    <dbReference type="NCBI Taxonomy" id="1385514"/>
    <lineage>
        <taxon>Bacteria</taxon>
        <taxon>Bacillati</taxon>
        <taxon>Bacillota</taxon>
        <taxon>Bacilli</taxon>
        <taxon>Bacillales</taxon>
        <taxon>Bacillaceae</taxon>
        <taxon>Pontibacillus</taxon>
    </lineage>
</organism>
<keyword evidence="1" id="KW-0472">Membrane</keyword>
<comment type="caution">
    <text evidence="2">The sequence shown here is derived from an EMBL/GenBank/DDBJ whole genome shotgun (WGS) entry which is preliminary data.</text>
</comment>
<feature type="transmembrane region" description="Helical" evidence="1">
    <location>
        <begin position="39"/>
        <end position="56"/>
    </location>
</feature>
<dbReference type="AlphaFoldDB" id="A0A0A2TGM4"/>
<dbReference type="eggNOG" id="ENOG5032Z00">
    <property type="taxonomic scope" value="Bacteria"/>
</dbReference>
<keyword evidence="1" id="KW-0812">Transmembrane</keyword>
<evidence type="ECO:0000256" key="1">
    <source>
        <dbReference type="SAM" id="Phobius"/>
    </source>
</evidence>
<proteinExistence type="predicted"/>
<accession>A0A0A2TGM4</accession>
<evidence type="ECO:0000313" key="3">
    <source>
        <dbReference type="Proteomes" id="UP000030147"/>
    </source>
</evidence>
<keyword evidence="3" id="KW-1185">Reference proteome</keyword>
<sequence>MRVLLELLRIICIFGILGGVLGGILDVFYDNFVGPETTAYRWLGFVAILVFLFVHYRNHWQFSGWYKGKGREKLSTLVTRMLLVISIILVIAPTFIDVIRRG</sequence>